<comment type="similarity">
    <text evidence="1">Belongs to the arylamine N-acetyltransferase family.</text>
</comment>
<dbReference type="SUPFAM" id="SSF54001">
    <property type="entry name" value="Cysteine proteinases"/>
    <property type="match status" value="1"/>
</dbReference>
<gene>
    <name evidence="2" type="ORF">Rhopal_001474-T1</name>
</gene>
<dbReference type="PANTHER" id="PTHR11786">
    <property type="entry name" value="N-HYDROXYARYLAMINE O-ACETYLTRANSFERASE"/>
    <property type="match status" value="1"/>
</dbReference>
<evidence type="ECO:0000313" key="2">
    <source>
        <dbReference type="EMBL" id="GJN88508.1"/>
    </source>
</evidence>
<dbReference type="InterPro" id="IPR001447">
    <property type="entry name" value="Arylamine_N-AcTrfase"/>
</dbReference>
<dbReference type="Proteomes" id="UP001342314">
    <property type="component" value="Unassembled WGS sequence"/>
</dbReference>
<dbReference type="GO" id="GO:0016407">
    <property type="term" value="F:acetyltransferase activity"/>
    <property type="evidence" value="ECO:0007669"/>
    <property type="project" value="InterPro"/>
</dbReference>
<protein>
    <recommendedName>
        <fullName evidence="4">Arylamine N-acetyltransferase</fullName>
    </recommendedName>
</protein>
<comment type="caution">
    <text evidence="2">The sequence shown here is derived from an EMBL/GenBank/DDBJ whole genome shotgun (WGS) entry which is preliminary data.</text>
</comment>
<evidence type="ECO:0000313" key="3">
    <source>
        <dbReference type="Proteomes" id="UP001342314"/>
    </source>
</evidence>
<sequence>MRNTRPAESLYFSTSMPPALACLNLPDSEAYLERIGLPASLAADPPSLELLSRILMAHMCTIPYDSSAIHVPREAWKADEAREIRWREGPGMELGRGNFERVVLRRQGGYCFALNQLAASFLRGELRFGFRVSEVGARVFLHRGKDPKEHGYWWSQTTHMALIVDWDGGEGRWFADFGFGGGGCPIPIPLRDGATSLSLSKSESFLLKEEPMPLGELVSTTHDAYPGWTLYRRVVDAGVVIRSAEEAHRIKGHWTPCIHLTLATIAPEDVTMGDFFNSRHEQAPWANIFLTSLLLPNGARRSLCHGIAAIEAGAPQDGRKYAKVYTKEGIKGEEYDVEWVPYNTQAMRRVLQRDFGFLLDAP</sequence>
<dbReference type="InterPro" id="IPR053710">
    <property type="entry name" value="Arylamine_NAT_domain_sf"/>
</dbReference>
<evidence type="ECO:0008006" key="4">
    <source>
        <dbReference type="Google" id="ProtNLM"/>
    </source>
</evidence>
<dbReference type="InterPro" id="IPR038765">
    <property type="entry name" value="Papain-like_cys_pep_sf"/>
</dbReference>
<dbReference type="PANTHER" id="PTHR11786:SF0">
    <property type="entry name" value="ARYLAMINE N-ACETYLTRANSFERASE 4-RELATED"/>
    <property type="match status" value="1"/>
</dbReference>
<dbReference type="AlphaFoldDB" id="A0AAV5GIK3"/>
<keyword evidence="3" id="KW-1185">Reference proteome</keyword>
<dbReference type="Pfam" id="PF00797">
    <property type="entry name" value="Acetyltransf_2"/>
    <property type="match status" value="1"/>
</dbReference>
<dbReference type="Gene3D" id="3.30.2140.20">
    <property type="match status" value="1"/>
</dbReference>
<proteinExistence type="inferred from homology"/>
<accession>A0AAV5GIK3</accession>
<evidence type="ECO:0000256" key="1">
    <source>
        <dbReference type="ARBA" id="ARBA00006547"/>
    </source>
</evidence>
<dbReference type="EMBL" id="BQKY01000003">
    <property type="protein sequence ID" value="GJN88508.1"/>
    <property type="molecule type" value="Genomic_DNA"/>
</dbReference>
<name>A0AAV5GIK3_9BASI</name>
<reference evidence="2 3" key="1">
    <citation type="submission" date="2021-12" db="EMBL/GenBank/DDBJ databases">
        <title>High titer production of polyol ester of fatty acids by Rhodotorula paludigena BS15 towards product separation-free biomass refinery.</title>
        <authorList>
            <person name="Mano J."/>
            <person name="Ono H."/>
            <person name="Tanaka T."/>
            <person name="Naito K."/>
            <person name="Sushida H."/>
            <person name="Ike M."/>
            <person name="Tokuyasu K."/>
            <person name="Kitaoka M."/>
        </authorList>
    </citation>
    <scope>NUCLEOTIDE SEQUENCE [LARGE SCALE GENOMIC DNA]</scope>
    <source>
        <strain evidence="2 3">BS15</strain>
    </source>
</reference>
<organism evidence="2 3">
    <name type="scientific">Rhodotorula paludigena</name>
    <dbReference type="NCBI Taxonomy" id="86838"/>
    <lineage>
        <taxon>Eukaryota</taxon>
        <taxon>Fungi</taxon>
        <taxon>Dikarya</taxon>
        <taxon>Basidiomycota</taxon>
        <taxon>Pucciniomycotina</taxon>
        <taxon>Microbotryomycetes</taxon>
        <taxon>Sporidiobolales</taxon>
        <taxon>Sporidiobolaceae</taxon>
        <taxon>Rhodotorula</taxon>
    </lineage>
</organism>